<dbReference type="Proteomes" id="UP000571084">
    <property type="component" value="Unassembled WGS sequence"/>
</dbReference>
<reference evidence="2 3" key="1">
    <citation type="submission" date="2020-08" db="EMBL/GenBank/DDBJ databases">
        <title>Genomic Encyclopedia of Type Strains, Phase IV (KMG-IV): sequencing the most valuable type-strain genomes for metagenomic binning, comparative biology and taxonomic classification.</title>
        <authorList>
            <person name="Goeker M."/>
        </authorList>
    </citation>
    <scope>NUCLEOTIDE SEQUENCE [LARGE SCALE GENOMIC DNA]</scope>
    <source>
        <strain evidence="2 3">DSM 23240</strain>
    </source>
</reference>
<keyword evidence="3" id="KW-1185">Reference proteome</keyword>
<dbReference type="AlphaFoldDB" id="A0A840RUI2"/>
<dbReference type="InterPro" id="IPR012337">
    <property type="entry name" value="RNaseH-like_sf"/>
</dbReference>
<name>A0A840RUI2_9BURK</name>
<dbReference type="GO" id="GO:0003676">
    <property type="term" value="F:nucleic acid binding"/>
    <property type="evidence" value="ECO:0007669"/>
    <property type="project" value="InterPro"/>
</dbReference>
<organism evidence="2 3">
    <name type="scientific">Glaciimonas immobilis</name>
    <dbReference type="NCBI Taxonomy" id="728004"/>
    <lineage>
        <taxon>Bacteria</taxon>
        <taxon>Pseudomonadati</taxon>
        <taxon>Pseudomonadota</taxon>
        <taxon>Betaproteobacteria</taxon>
        <taxon>Burkholderiales</taxon>
        <taxon>Oxalobacteraceae</taxon>
        <taxon>Glaciimonas</taxon>
    </lineage>
</organism>
<dbReference type="Gene3D" id="3.30.420.10">
    <property type="entry name" value="Ribonuclease H-like superfamily/Ribonuclease H"/>
    <property type="match status" value="1"/>
</dbReference>
<comment type="caution">
    <text evidence="2">The sequence shown here is derived from an EMBL/GenBank/DDBJ whole genome shotgun (WGS) entry which is preliminary data.</text>
</comment>
<accession>A0A840RUI2</accession>
<evidence type="ECO:0000313" key="3">
    <source>
        <dbReference type="Proteomes" id="UP000571084"/>
    </source>
</evidence>
<gene>
    <name evidence="2" type="ORF">HNR39_002664</name>
</gene>
<dbReference type="Pfam" id="PF10108">
    <property type="entry name" value="DNA_pol_B_exo2"/>
    <property type="match status" value="1"/>
</dbReference>
<protein>
    <recommendedName>
        <fullName evidence="1">Predicted 3'-5' exonuclease PolB-like domain-containing protein</fullName>
    </recommendedName>
</protein>
<evidence type="ECO:0000259" key="1">
    <source>
        <dbReference type="Pfam" id="PF10108"/>
    </source>
</evidence>
<feature type="domain" description="Predicted 3'-5' exonuclease PolB-like" evidence="1">
    <location>
        <begin position="110"/>
        <end position="221"/>
    </location>
</feature>
<dbReference type="RefSeq" id="WP_168055730.1">
    <property type="nucleotide sequence ID" value="NZ_JAAOZT010000007.1"/>
</dbReference>
<dbReference type="InterPro" id="IPR019288">
    <property type="entry name" value="3'-5'_exonuclease_PolB-like"/>
</dbReference>
<dbReference type="SUPFAM" id="SSF53098">
    <property type="entry name" value="Ribonuclease H-like"/>
    <property type="match status" value="1"/>
</dbReference>
<sequence length="237" mass="26189">MKIVIDIETCPAQDPAVKEAIAATIAPPGNITKSDSIDLWNAEKKPAAVEDAWRRTSFDGSRGHICVIGVAVDDATPIALCAGAHWLENEAYVLTQLFGLIDDECAKHPNVRPTFIGHNVIDFDLRFIFQRAVILGVTPSRHIPFAARPWDNAVYDTMTRWAGTKDRIKLDSLAKALGLSGKGDIDGSMVWDYVNSGRIDQVAQYCCDDVSMTRDVHRRMTFAPEPILEVEHDGIPF</sequence>
<dbReference type="InterPro" id="IPR036397">
    <property type="entry name" value="RNaseH_sf"/>
</dbReference>
<dbReference type="EMBL" id="JACHHQ010000005">
    <property type="protein sequence ID" value="MBB5200822.1"/>
    <property type="molecule type" value="Genomic_DNA"/>
</dbReference>
<proteinExistence type="predicted"/>
<evidence type="ECO:0000313" key="2">
    <source>
        <dbReference type="EMBL" id="MBB5200822.1"/>
    </source>
</evidence>